<dbReference type="InterPro" id="IPR052168">
    <property type="entry name" value="Cytochrome_b561_oxidase"/>
</dbReference>
<feature type="transmembrane region" description="Helical" evidence="13">
    <location>
        <begin position="151"/>
        <end position="169"/>
    </location>
</feature>
<dbReference type="GO" id="GO:0046872">
    <property type="term" value="F:metal ion binding"/>
    <property type="evidence" value="ECO:0007669"/>
    <property type="project" value="UniProtKB-KW"/>
</dbReference>
<feature type="transmembrane region" description="Helical" evidence="13">
    <location>
        <begin position="12"/>
        <end position="34"/>
    </location>
</feature>
<keyword evidence="3" id="KW-0813">Transport</keyword>
<dbReference type="EMBL" id="JACHIJ010000014">
    <property type="protein sequence ID" value="MBB5055281.1"/>
    <property type="molecule type" value="Genomic_DNA"/>
</dbReference>
<evidence type="ECO:0000259" key="14">
    <source>
        <dbReference type="Pfam" id="PF01292"/>
    </source>
</evidence>
<comment type="caution">
    <text evidence="15">The sequence shown here is derived from an EMBL/GenBank/DDBJ whole genome shotgun (WGS) entry which is preliminary data.</text>
</comment>
<evidence type="ECO:0000256" key="6">
    <source>
        <dbReference type="ARBA" id="ARBA00022692"/>
    </source>
</evidence>
<dbReference type="GO" id="GO:0005886">
    <property type="term" value="C:plasma membrane"/>
    <property type="evidence" value="ECO:0007669"/>
    <property type="project" value="UniProtKB-SubCell"/>
</dbReference>
<feature type="transmembrane region" description="Helical" evidence="13">
    <location>
        <begin position="94"/>
        <end position="114"/>
    </location>
</feature>
<dbReference type="AlphaFoldDB" id="A0A840NC98"/>
<evidence type="ECO:0000256" key="7">
    <source>
        <dbReference type="ARBA" id="ARBA00022723"/>
    </source>
</evidence>
<dbReference type="PANTHER" id="PTHR30529:SF1">
    <property type="entry name" value="CYTOCHROME B561 HOMOLOG 2"/>
    <property type="match status" value="1"/>
</dbReference>
<evidence type="ECO:0000256" key="5">
    <source>
        <dbReference type="ARBA" id="ARBA00022617"/>
    </source>
</evidence>
<keyword evidence="11 13" id="KW-0472">Membrane</keyword>
<dbReference type="Proteomes" id="UP000521227">
    <property type="component" value="Unassembled WGS sequence"/>
</dbReference>
<feature type="transmembrane region" description="Helical" evidence="13">
    <location>
        <begin position="46"/>
        <end position="68"/>
    </location>
</feature>
<comment type="similarity">
    <text evidence="12">Belongs to the cytochrome b561 family.</text>
</comment>
<comment type="subcellular location">
    <subcellularLocation>
        <location evidence="2">Cell membrane</location>
        <topology evidence="2">Multi-pass membrane protein</topology>
    </subcellularLocation>
</comment>
<keyword evidence="10" id="KW-0408">Iron</keyword>
<dbReference type="Gene3D" id="1.20.950.20">
    <property type="entry name" value="Transmembrane di-heme cytochromes, Chain C"/>
    <property type="match status" value="1"/>
</dbReference>
<keyword evidence="4" id="KW-1003">Cell membrane</keyword>
<feature type="domain" description="Cytochrome b561 bacterial/Ni-hydrogenase" evidence="14">
    <location>
        <begin position="10"/>
        <end position="179"/>
    </location>
</feature>
<dbReference type="SUPFAM" id="SSF81342">
    <property type="entry name" value="Transmembrane di-heme cytochromes"/>
    <property type="match status" value="1"/>
</dbReference>
<evidence type="ECO:0000313" key="16">
    <source>
        <dbReference type="Proteomes" id="UP000521227"/>
    </source>
</evidence>
<keyword evidence="8" id="KW-0249">Electron transport</keyword>
<organism evidence="15 16">
    <name type="scientific">Afipia massiliensis</name>
    <dbReference type="NCBI Taxonomy" id="211460"/>
    <lineage>
        <taxon>Bacteria</taxon>
        <taxon>Pseudomonadati</taxon>
        <taxon>Pseudomonadota</taxon>
        <taxon>Alphaproteobacteria</taxon>
        <taxon>Hyphomicrobiales</taxon>
        <taxon>Nitrobacteraceae</taxon>
        <taxon>Afipia</taxon>
    </lineage>
</organism>
<evidence type="ECO:0000256" key="4">
    <source>
        <dbReference type="ARBA" id="ARBA00022475"/>
    </source>
</evidence>
<dbReference type="GO" id="GO:0009055">
    <property type="term" value="F:electron transfer activity"/>
    <property type="evidence" value="ECO:0007669"/>
    <property type="project" value="InterPro"/>
</dbReference>
<comment type="cofactor">
    <cofactor evidence="1">
        <name>heme b</name>
        <dbReference type="ChEBI" id="CHEBI:60344"/>
    </cofactor>
</comment>
<keyword evidence="9 13" id="KW-1133">Transmembrane helix</keyword>
<proteinExistence type="inferred from homology"/>
<dbReference type="GO" id="GO:0022904">
    <property type="term" value="P:respiratory electron transport chain"/>
    <property type="evidence" value="ECO:0007669"/>
    <property type="project" value="InterPro"/>
</dbReference>
<name>A0A840NC98_9BRAD</name>
<evidence type="ECO:0000256" key="1">
    <source>
        <dbReference type="ARBA" id="ARBA00001970"/>
    </source>
</evidence>
<keyword evidence="6 13" id="KW-0812">Transmembrane</keyword>
<sequence>MHLKSTAQSYSAVTKILHWLMAILVVTCWMLGVLTNDALKVSSRTVTLFVHIAVGLALLDVLVLRALWRAMSSPPPAERPIFGIWPRVGRLMHYLLYAMLLMVPVTGILLQFSVGKGLPLYGVAEIPSPLAFDATFAIIMTEVHELSAHSLMILAATHALAVLVHHYVFRDRTLVRMLPRSNGS</sequence>
<evidence type="ECO:0000256" key="12">
    <source>
        <dbReference type="ARBA" id="ARBA00037975"/>
    </source>
</evidence>
<dbReference type="RefSeq" id="WP_184090726.1">
    <property type="nucleotide sequence ID" value="NZ_JACHIJ010000014.1"/>
</dbReference>
<dbReference type="InterPro" id="IPR011577">
    <property type="entry name" value="Cyt_b561_bac/Ni-Hgenase"/>
</dbReference>
<dbReference type="PANTHER" id="PTHR30529">
    <property type="entry name" value="CYTOCHROME B561"/>
    <property type="match status" value="1"/>
</dbReference>
<evidence type="ECO:0000256" key="8">
    <source>
        <dbReference type="ARBA" id="ARBA00022982"/>
    </source>
</evidence>
<keyword evidence="5" id="KW-0349">Heme</keyword>
<evidence type="ECO:0000256" key="3">
    <source>
        <dbReference type="ARBA" id="ARBA00022448"/>
    </source>
</evidence>
<reference evidence="15 16" key="1">
    <citation type="submission" date="2020-08" db="EMBL/GenBank/DDBJ databases">
        <title>Genomic Encyclopedia of Type Strains, Phase IV (KMG-IV): sequencing the most valuable type-strain genomes for metagenomic binning, comparative biology and taxonomic classification.</title>
        <authorList>
            <person name="Goeker M."/>
        </authorList>
    </citation>
    <scope>NUCLEOTIDE SEQUENCE [LARGE SCALE GENOMIC DNA]</scope>
    <source>
        <strain evidence="15 16">DSM 17498</strain>
    </source>
</reference>
<evidence type="ECO:0000256" key="2">
    <source>
        <dbReference type="ARBA" id="ARBA00004651"/>
    </source>
</evidence>
<evidence type="ECO:0000256" key="11">
    <source>
        <dbReference type="ARBA" id="ARBA00023136"/>
    </source>
</evidence>
<keyword evidence="7" id="KW-0479">Metal-binding</keyword>
<accession>A0A840NC98</accession>
<evidence type="ECO:0000313" key="15">
    <source>
        <dbReference type="EMBL" id="MBB5055281.1"/>
    </source>
</evidence>
<gene>
    <name evidence="15" type="ORF">HNQ36_005292</name>
</gene>
<protein>
    <submittedName>
        <fullName evidence="15">Cytochrome b561</fullName>
    </submittedName>
</protein>
<evidence type="ECO:0000256" key="13">
    <source>
        <dbReference type="SAM" id="Phobius"/>
    </source>
</evidence>
<evidence type="ECO:0000256" key="10">
    <source>
        <dbReference type="ARBA" id="ARBA00023004"/>
    </source>
</evidence>
<evidence type="ECO:0000256" key="9">
    <source>
        <dbReference type="ARBA" id="ARBA00022989"/>
    </source>
</evidence>
<dbReference type="GO" id="GO:0020037">
    <property type="term" value="F:heme binding"/>
    <property type="evidence" value="ECO:0007669"/>
    <property type="project" value="TreeGrafter"/>
</dbReference>
<dbReference type="InterPro" id="IPR016174">
    <property type="entry name" value="Di-haem_cyt_TM"/>
</dbReference>
<dbReference type="Pfam" id="PF01292">
    <property type="entry name" value="Ni_hydr_CYTB"/>
    <property type="match status" value="1"/>
</dbReference>